<dbReference type="Gene3D" id="3.20.20.450">
    <property type="entry name" value="EAL domain"/>
    <property type="match status" value="1"/>
</dbReference>
<dbReference type="Proteomes" id="UP000254069">
    <property type="component" value="Unassembled WGS sequence"/>
</dbReference>
<dbReference type="EMBL" id="UGYO01000001">
    <property type="protein sequence ID" value="SUI69271.1"/>
    <property type="molecule type" value="Genomic_DNA"/>
</dbReference>
<dbReference type="InterPro" id="IPR001633">
    <property type="entry name" value="EAL_dom"/>
</dbReference>
<gene>
    <name evidence="2" type="primary">yahA</name>
    <name evidence="2" type="ORF">NCTC10738_02060</name>
</gene>
<keyword evidence="2" id="KW-0378">Hydrolase</keyword>
<dbReference type="SUPFAM" id="SSF141868">
    <property type="entry name" value="EAL domain-like"/>
    <property type="match status" value="1"/>
</dbReference>
<dbReference type="Pfam" id="PF00563">
    <property type="entry name" value="EAL"/>
    <property type="match status" value="1"/>
</dbReference>
<organism evidence="2 3">
    <name type="scientific">Shewanella algae</name>
    <dbReference type="NCBI Taxonomy" id="38313"/>
    <lineage>
        <taxon>Bacteria</taxon>
        <taxon>Pseudomonadati</taxon>
        <taxon>Pseudomonadota</taxon>
        <taxon>Gammaproteobacteria</taxon>
        <taxon>Alteromonadales</taxon>
        <taxon>Shewanellaceae</taxon>
        <taxon>Shewanella</taxon>
    </lineage>
</organism>
<dbReference type="InterPro" id="IPR050706">
    <property type="entry name" value="Cyclic-di-GMP_PDE-like"/>
</dbReference>
<reference evidence="2 3" key="1">
    <citation type="submission" date="2018-06" db="EMBL/GenBank/DDBJ databases">
        <authorList>
            <consortium name="Pathogen Informatics"/>
            <person name="Doyle S."/>
        </authorList>
    </citation>
    <scope>NUCLEOTIDE SEQUENCE [LARGE SCALE GENOMIC DNA]</scope>
    <source>
        <strain evidence="2 3">NCTC10738</strain>
    </source>
</reference>
<evidence type="ECO:0000313" key="2">
    <source>
        <dbReference type="EMBL" id="SUI69271.1"/>
    </source>
</evidence>
<dbReference type="EC" id="3.1.4.-" evidence="2"/>
<dbReference type="PANTHER" id="PTHR33121">
    <property type="entry name" value="CYCLIC DI-GMP PHOSPHODIESTERASE PDEF"/>
    <property type="match status" value="1"/>
</dbReference>
<dbReference type="InterPro" id="IPR035919">
    <property type="entry name" value="EAL_sf"/>
</dbReference>
<dbReference type="GO" id="GO:0071111">
    <property type="term" value="F:cyclic-guanylate-specific phosphodiesterase activity"/>
    <property type="evidence" value="ECO:0007669"/>
    <property type="project" value="InterPro"/>
</dbReference>
<dbReference type="PANTHER" id="PTHR33121:SF70">
    <property type="entry name" value="SIGNALING PROTEIN YKOW"/>
    <property type="match status" value="1"/>
</dbReference>
<accession>A0A379ZXA6</accession>
<dbReference type="SMART" id="SM00052">
    <property type="entry name" value="EAL"/>
    <property type="match status" value="1"/>
</dbReference>
<dbReference type="AlphaFoldDB" id="A0A379ZXA6"/>
<evidence type="ECO:0000313" key="3">
    <source>
        <dbReference type="Proteomes" id="UP000254069"/>
    </source>
</evidence>
<keyword evidence="3" id="KW-1185">Reference proteome</keyword>
<evidence type="ECO:0000259" key="1">
    <source>
        <dbReference type="PROSITE" id="PS50883"/>
    </source>
</evidence>
<proteinExistence type="predicted"/>
<protein>
    <submittedName>
        <fullName evidence="2">Cyclic di-GMP phosphodiesterase yahA</fullName>
        <ecNumber evidence="2">3.1.4.-</ecNumber>
    </submittedName>
</protein>
<dbReference type="PROSITE" id="PS50883">
    <property type="entry name" value="EAL"/>
    <property type="match status" value="1"/>
</dbReference>
<sequence length="271" mass="30999">MLTQQRCDNTDSGNEPGSIGKLFNEYNNAPLTEAHFQEIVARKISGCAQEVAYEVLFRPGKLCLSVEGFYANLHQKELLNLSLEQLHQLAAIDYRHLDVLALAGHKIARLFINIEARIISSLEAELVWLKETLKQQEVELVVEITERLSAKIATTAFASIAKLHDFGVKFALDDFEPKGDLRRHWINTACVDYIKLILPRGFEKSEKVRLDFIDYIYQLKNQAQVKVIVEKVETLEQFLAMELVPYDGLQGYLFSQPEKLAQIELHRHAFV</sequence>
<name>A0A379ZXA6_9GAMM</name>
<dbReference type="RefSeq" id="WP_115389642.1">
    <property type="nucleotide sequence ID" value="NZ_JADZHC010000084.1"/>
</dbReference>
<feature type="domain" description="EAL" evidence="1">
    <location>
        <begin position="15"/>
        <end position="271"/>
    </location>
</feature>